<evidence type="ECO:0000313" key="13">
    <source>
        <dbReference type="RefSeq" id="XP_041427588.1"/>
    </source>
</evidence>
<dbReference type="OrthoDB" id="2135133at2759"/>
<proteinExistence type="inferred from homology"/>
<evidence type="ECO:0000313" key="11">
    <source>
        <dbReference type="RefSeq" id="XP_041427586.1"/>
    </source>
</evidence>
<dbReference type="CDD" id="cd01851">
    <property type="entry name" value="GBP"/>
    <property type="match status" value="1"/>
</dbReference>
<dbReference type="Pfam" id="PF02841">
    <property type="entry name" value="GBP_C"/>
    <property type="match status" value="1"/>
</dbReference>
<keyword evidence="1" id="KW-0399">Innate immunity</keyword>
<dbReference type="Gene3D" id="3.40.50.300">
    <property type="entry name" value="P-loop containing nucleotide triphosphate hydrolases"/>
    <property type="match status" value="1"/>
</dbReference>
<dbReference type="PROSITE" id="PS51715">
    <property type="entry name" value="G_GB1_RHD3"/>
    <property type="match status" value="1"/>
</dbReference>
<protein>
    <submittedName>
        <fullName evidence="10 11">Guanylate binding protein family member 6 L homeolog</fullName>
    </submittedName>
</protein>
<feature type="domain" description="GB1/RHD3-type G" evidence="8">
    <location>
        <begin position="39"/>
        <end position="279"/>
    </location>
</feature>
<dbReference type="RefSeq" id="XP_041427588.1">
    <property type="nucleotide sequence ID" value="XM_041571654.1"/>
</dbReference>
<dbReference type="SUPFAM" id="SSF48340">
    <property type="entry name" value="Interferon-induced guanylate-binding protein 1 (GBP1), C-terminal domain"/>
    <property type="match status" value="1"/>
</dbReference>
<evidence type="ECO:0000313" key="10">
    <source>
        <dbReference type="RefSeq" id="XP_041427585.1"/>
    </source>
</evidence>
<evidence type="ECO:0000256" key="5">
    <source>
        <dbReference type="ARBA" id="ARBA00023134"/>
    </source>
</evidence>
<dbReference type="Gene3D" id="1.20.1000.10">
    <property type="entry name" value="Guanylate-binding protein, C-terminal domain"/>
    <property type="match status" value="1"/>
</dbReference>
<dbReference type="InterPro" id="IPR015894">
    <property type="entry name" value="Guanylate-bd_N"/>
</dbReference>
<evidence type="ECO:0000256" key="3">
    <source>
        <dbReference type="ARBA" id="ARBA00022801"/>
    </source>
</evidence>
<evidence type="ECO:0000313" key="12">
    <source>
        <dbReference type="RefSeq" id="XP_041427587.1"/>
    </source>
</evidence>
<dbReference type="AlphaFoldDB" id="A0A8J1LDF1"/>
<reference evidence="10 11" key="1">
    <citation type="submission" date="2025-04" db="UniProtKB">
        <authorList>
            <consortium name="RefSeq"/>
        </authorList>
    </citation>
    <scope>IDENTIFICATION</scope>
    <source>
        <strain evidence="10 11">J_2021</strain>
        <tissue evidence="10 11">Erythrocytes</tissue>
    </source>
</reference>
<dbReference type="InterPro" id="IPR037684">
    <property type="entry name" value="GBP_C"/>
</dbReference>
<feature type="coiled-coil region" evidence="7">
    <location>
        <begin position="489"/>
        <end position="554"/>
    </location>
</feature>
<keyword evidence="9" id="KW-1185">Reference proteome</keyword>
<dbReference type="GO" id="GO:0045087">
    <property type="term" value="P:innate immune response"/>
    <property type="evidence" value="ECO:0007669"/>
    <property type="project" value="UniProtKB-KW"/>
</dbReference>
<dbReference type="InterPro" id="IPR003191">
    <property type="entry name" value="Guanylate-bd/ATL_C"/>
</dbReference>
<evidence type="ECO:0000256" key="4">
    <source>
        <dbReference type="ARBA" id="ARBA00022859"/>
    </source>
</evidence>
<keyword evidence="5" id="KW-0342">GTP-binding</keyword>
<dbReference type="InterPro" id="IPR036543">
    <property type="entry name" value="Guanylate-bd_C_sf"/>
</dbReference>
<keyword evidence="4" id="KW-0391">Immunity</keyword>
<dbReference type="SUPFAM" id="SSF52540">
    <property type="entry name" value="P-loop containing nucleoside triphosphate hydrolases"/>
    <property type="match status" value="1"/>
</dbReference>
<dbReference type="CDD" id="cd16269">
    <property type="entry name" value="GBP_C"/>
    <property type="match status" value="1"/>
</dbReference>
<evidence type="ECO:0000259" key="8">
    <source>
        <dbReference type="PROSITE" id="PS51715"/>
    </source>
</evidence>
<gene>
    <name evidence="10 11 12 13" type="primary">gbp6.L</name>
</gene>
<dbReference type="RefSeq" id="XP_041427587.1">
    <property type="nucleotide sequence ID" value="XM_041571653.1"/>
</dbReference>
<dbReference type="GO" id="GO:0005525">
    <property type="term" value="F:GTP binding"/>
    <property type="evidence" value="ECO:0000318"/>
    <property type="project" value="GO_Central"/>
</dbReference>
<evidence type="ECO:0000313" key="9">
    <source>
        <dbReference type="Proteomes" id="UP000186698"/>
    </source>
</evidence>
<accession>A0A8J1LDF1</accession>
<dbReference type="InterPro" id="IPR027417">
    <property type="entry name" value="P-loop_NTPase"/>
</dbReference>
<evidence type="ECO:0000256" key="2">
    <source>
        <dbReference type="ARBA" id="ARBA00022741"/>
    </source>
</evidence>
<name>A0A8J1LDF1_XENLA</name>
<evidence type="ECO:0000256" key="1">
    <source>
        <dbReference type="ARBA" id="ARBA00022588"/>
    </source>
</evidence>
<keyword evidence="3" id="KW-0378">Hydrolase</keyword>
<evidence type="ECO:0000256" key="7">
    <source>
        <dbReference type="SAM" id="Coils"/>
    </source>
</evidence>
<dbReference type="RefSeq" id="XP_041427585.1">
    <property type="nucleotide sequence ID" value="XM_041571651.1"/>
</dbReference>
<organism evidence="9 13">
    <name type="scientific">Xenopus laevis</name>
    <name type="common">African clawed frog</name>
    <dbReference type="NCBI Taxonomy" id="8355"/>
    <lineage>
        <taxon>Eukaryota</taxon>
        <taxon>Metazoa</taxon>
        <taxon>Chordata</taxon>
        <taxon>Craniata</taxon>
        <taxon>Vertebrata</taxon>
        <taxon>Euteleostomi</taxon>
        <taxon>Amphibia</taxon>
        <taxon>Batrachia</taxon>
        <taxon>Anura</taxon>
        <taxon>Pipoidea</taxon>
        <taxon>Pipidae</taxon>
        <taxon>Xenopodinae</taxon>
        <taxon>Xenopus</taxon>
        <taxon>Xenopus</taxon>
    </lineage>
</organism>
<dbReference type="FunFam" id="3.40.50.300:FF:000422">
    <property type="entry name" value="Guanylate-binding protein 1"/>
    <property type="match status" value="1"/>
</dbReference>
<dbReference type="GeneID" id="100381036"/>
<dbReference type="KEGG" id="xla:100381036"/>
<dbReference type="RefSeq" id="XP_041427586.1">
    <property type="nucleotide sequence ID" value="XM_041571652.1"/>
</dbReference>
<dbReference type="Proteomes" id="UP000186698">
    <property type="component" value="Chromosome 7S"/>
</dbReference>
<evidence type="ECO:0000256" key="6">
    <source>
        <dbReference type="PROSITE-ProRule" id="PRU01052"/>
    </source>
</evidence>
<dbReference type="FunFam" id="1.20.1000.10:FF:000001">
    <property type="entry name" value="Guanylate binding protein 1"/>
    <property type="match status" value="1"/>
</dbReference>
<keyword evidence="7" id="KW-0175">Coiled coil</keyword>
<dbReference type="Pfam" id="PF02263">
    <property type="entry name" value="GBP"/>
    <property type="match status" value="1"/>
</dbReference>
<dbReference type="PANTHER" id="PTHR10751">
    <property type="entry name" value="GUANYLATE BINDING PROTEIN"/>
    <property type="match status" value="1"/>
</dbReference>
<sequence length="625" mass="71259">MEGRVKMPHPVCLIENENTPEGYKLVINQKAAQILQDITEPVVVVAIVGKYRTGKSYLMNKLAGSDNGFALGSTIQSKTKGIWMWCVPHPVKPGHTLVLLDTEGLGDIEKGDEKNDSWIFSLAVLLSSTLVYNSVGTIDQDSLDKLHYVTELTERIKLKAKATADDDESAEFKRTFPSFIWCVRDFTLKLEQEGKQITEDEYLQNGLKLKSGLSNAIMLYNFPRECITHFFNSHKCFVFERPASTADLQRLEELSESQLEPNFVKQTHTFCNFVFKNSQTKTLAGRHCVTGRMLGNLAVTYVESIRSGSVPCMENAVLALAQIENTVAIQDALSVYEAEMRQAESTFPTETQDEFLEKQTQCESRAVKVFMGRSFKDDKREYQGQLMRDLHHKNEDFAKRNEEASIRKCQDLLQVLSASLEKGIADGEFCKPGGHKRFVQEKQKITETYNNSPKKGIKAAVVLQQFVEGKKHIETAVLQADESLTKRDIEAQEERIKKEAVERKLQEEKENAVQLMRTKEEQNRRLEKQAVMLKEKMEEEREKFLKENQWMIDEKMKEREKLAQEGFHNKAGMLDEQMKGLQHQNEEISKDTWIKNGVGVLLDVATLFLPGVYGKVANIASNLFF</sequence>
<dbReference type="InterPro" id="IPR030386">
    <property type="entry name" value="G_GB1_RHD3_dom"/>
</dbReference>
<dbReference type="CTD" id="100381036"/>
<comment type="similarity">
    <text evidence="6">Belongs to the TRAFAC class dynamin-like GTPase superfamily. GB1/RHD3 GTPase family.</text>
</comment>
<dbReference type="GO" id="GO:0003924">
    <property type="term" value="F:GTPase activity"/>
    <property type="evidence" value="ECO:0000318"/>
    <property type="project" value="GO_Central"/>
</dbReference>
<keyword evidence="2" id="KW-0547">Nucleotide-binding</keyword>